<dbReference type="SUPFAM" id="SSF56112">
    <property type="entry name" value="Protein kinase-like (PK-like)"/>
    <property type="match status" value="1"/>
</dbReference>
<reference evidence="2 3" key="1">
    <citation type="submission" date="2019-03" db="EMBL/GenBank/DDBJ databases">
        <title>Genomic Encyclopedia of Archaeal and Bacterial Type Strains, Phase II (KMG-II): from individual species to whole genera.</title>
        <authorList>
            <person name="Goeker M."/>
        </authorList>
    </citation>
    <scope>NUCLEOTIDE SEQUENCE [LARGE SCALE GENOMIC DNA]</scope>
    <source>
        <strain evidence="2 3">DSM 18435</strain>
    </source>
</reference>
<name>A0A4R6TPP8_9FLAO</name>
<keyword evidence="3" id="KW-1185">Reference proteome</keyword>
<dbReference type="PANTHER" id="PTHR21064">
    <property type="entry name" value="AMINOGLYCOSIDE PHOSPHOTRANSFERASE DOMAIN-CONTAINING PROTEIN-RELATED"/>
    <property type="match status" value="1"/>
</dbReference>
<proteinExistence type="predicted"/>
<sequence length="349" mass="39998">MDRPGIQEIFSKFSNCPADSARPLNQGLINDTFQVRDVEGKLYILQKINREVFSEPGLLMENIAAVLPLLSAPDYTRLELYPTLEGKLSYQDGQSEHWRLLSFIQGSVAFDLPPNLEVAENAGWLLGKFHSLLQHADPSPFNVLIPDFHDLQYRFIQFEKALEIADPERLQKAKPILGFVTHTAAILQQLVSEDLPLRLCHNDTKLNNMLFSARDHAPLCLIDLDTIMPGHLHYDLGDALRTVVSTAPEDERQLENIGFSEPHFTAFIEGLSQHLDFMNEEEKKEIPNAVAYMPFMHGLRALTDYLEGDIYYKVNSPEQNLERSYSLFRFTELALSKREFMEHIIREKL</sequence>
<comment type="caution">
    <text evidence="2">The sequence shown here is derived from an EMBL/GenBank/DDBJ whole genome shotgun (WGS) entry which is preliminary data.</text>
</comment>
<keyword evidence="2" id="KW-0808">Transferase</keyword>
<dbReference type="Gene3D" id="3.90.1200.10">
    <property type="match status" value="1"/>
</dbReference>
<dbReference type="InterPro" id="IPR050249">
    <property type="entry name" value="Pseudomonas-type_ThrB"/>
</dbReference>
<dbReference type="GO" id="GO:0016301">
    <property type="term" value="F:kinase activity"/>
    <property type="evidence" value="ECO:0007669"/>
    <property type="project" value="UniProtKB-KW"/>
</dbReference>
<gene>
    <name evidence="2" type="ORF">CLV82_0223</name>
</gene>
<evidence type="ECO:0000313" key="3">
    <source>
        <dbReference type="Proteomes" id="UP000295468"/>
    </source>
</evidence>
<dbReference type="PANTHER" id="PTHR21064:SF5">
    <property type="entry name" value="SLR1880 PROTEIN"/>
    <property type="match status" value="1"/>
</dbReference>
<dbReference type="Proteomes" id="UP000295468">
    <property type="component" value="Unassembled WGS sequence"/>
</dbReference>
<dbReference type="EMBL" id="SNYI01000001">
    <property type="protein sequence ID" value="TDQ32396.1"/>
    <property type="molecule type" value="Genomic_DNA"/>
</dbReference>
<dbReference type="InterPro" id="IPR011009">
    <property type="entry name" value="Kinase-like_dom_sf"/>
</dbReference>
<accession>A0A4R6TPP8</accession>
<dbReference type="AlphaFoldDB" id="A0A4R6TPP8"/>
<dbReference type="InterPro" id="IPR002575">
    <property type="entry name" value="Aminoglycoside_PTrfase"/>
</dbReference>
<protein>
    <submittedName>
        <fullName evidence="2">Ser/Thr protein kinase RdoA (MazF antagonist)</fullName>
    </submittedName>
</protein>
<organism evidence="2 3">
    <name type="scientific">Zeaxanthinibacter enoshimensis</name>
    <dbReference type="NCBI Taxonomy" id="392009"/>
    <lineage>
        <taxon>Bacteria</taxon>
        <taxon>Pseudomonadati</taxon>
        <taxon>Bacteroidota</taxon>
        <taxon>Flavobacteriia</taxon>
        <taxon>Flavobacteriales</taxon>
        <taxon>Flavobacteriaceae</taxon>
        <taxon>Zeaxanthinibacter</taxon>
    </lineage>
</organism>
<feature type="domain" description="Aminoglycoside phosphotransferase" evidence="1">
    <location>
        <begin position="21"/>
        <end position="255"/>
    </location>
</feature>
<evidence type="ECO:0000259" key="1">
    <source>
        <dbReference type="Pfam" id="PF01636"/>
    </source>
</evidence>
<keyword evidence="2" id="KW-0418">Kinase</keyword>
<evidence type="ECO:0000313" key="2">
    <source>
        <dbReference type="EMBL" id="TDQ32396.1"/>
    </source>
</evidence>
<dbReference type="Pfam" id="PF01636">
    <property type="entry name" value="APH"/>
    <property type="match status" value="1"/>
</dbReference>